<dbReference type="Proteomes" id="UP001145114">
    <property type="component" value="Unassembled WGS sequence"/>
</dbReference>
<accession>A0ACC1HI12</accession>
<gene>
    <name evidence="1" type="primary">CPSF4</name>
    <name evidence="1" type="ORF">EV182_002233</name>
</gene>
<keyword evidence="2" id="KW-1185">Reference proteome</keyword>
<proteinExistence type="predicted"/>
<organism evidence="1 2">
    <name type="scientific">Spiromyces aspiralis</name>
    <dbReference type="NCBI Taxonomy" id="68401"/>
    <lineage>
        <taxon>Eukaryota</taxon>
        <taxon>Fungi</taxon>
        <taxon>Fungi incertae sedis</taxon>
        <taxon>Zoopagomycota</taxon>
        <taxon>Kickxellomycotina</taxon>
        <taxon>Kickxellomycetes</taxon>
        <taxon>Kickxellales</taxon>
        <taxon>Kickxellaceae</taxon>
        <taxon>Spiromyces</taxon>
    </lineage>
</organism>
<comment type="caution">
    <text evidence="1">The sequence shown here is derived from an EMBL/GenBank/DDBJ whole genome shotgun (WGS) entry which is preliminary data.</text>
</comment>
<name>A0ACC1HI12_9FUNG</name>
<evidence type="ECO:0000313" key="2">
    <source>
        <dbReference type="Proteomes" id="UP001145114"/>
    </source>
</evidence>
<protein>
    <submittedName>
        <fullName evidence="1">Cleavage and polyadenylation specificity factor subunit 4</fullName>
    </submittedName>
</protein>
<reference evidence="1" key="1">
    <citation type="submission" date="2022-06" db="EMBL/GenBank/DDBJ databases">
        <title>Phylogenomic reconstructions and comparative analyses of Kickxellomycotina fungi.</title>
        <authorList>
            <person name="Reynolds N.K."/>
            <person name="Stajich J.E."/>
            <person name="Barry K."/>
            <person name="Grigoriev I.V."/>
            <person name="Crous P."/>
            <person name="Smith M.E."/>
        </authorList>
    </citation>
    <scope>NUCLEOTIDE SEQUENCE</scope>
    <source>
        <strain evidence="1">RSA 2271</strain>
    </source>
</reference>
<evidence type="ECO:0000313" key="1">
    <source>
        <dbReference type="EMBL" id="KAJ1674951.1"/>
    </source>
</evidence>
<dbReference type="EMBL" id="JAMZIH010005579">
    <property type="protein sequence ID" value="KAJ1674951.1"/>
    <property type="molecule type" value="Genomic_DNA"/>
</dbReference>
<sequence length="280" mass="31999">MTQSLQIANIDRVLENIDLDFEEFVCKELGLHINDKIPVANAGSGGGSTEVTGVCNFYLRGHCWKGSACQYRHLTQQEYAAERQQKLQQSRMLDRAVVCKHWLRGLCKKGEQCEFLHEYNMKKMPECWFYTKNGECSNGDECIYQHIDPESRVRECAWYARGFCKHGPKCRNKHVRRAICKYYLFGFCPKGPDCQNSHPSFELPIANDVQTDTQASSQDGTPKAASMAVNYDQVPNTGYRPLQEVTCFKCGELGHYANRCPNGRTGPIIPMIRRIHDKKD</sequence>